<evidence type="ECO:0000313" key="3">
    <source>
        <dbReference type="Proteomes" id="UP000249819"/>
    </source>
</evidence>
<feature type="signal peptide" evidence="1">
    <location>
        <begin position="1"/>
        <end position="15"/>
    </location>
</feature>
<sequence>MTLMLVASCALFANASVKTTPVLLENPPYPYLIYYYDAPFDWTCQLVYVYRSDTKDLVELYAVNPVTQQRTYMEHNVIINNATKTFSLYVDNTDSGNQYVTGTFSSTTGGGSTTWGPAL</sequence>
<accession>A0A327VYH7</accession>
<proteinExistence type="predicted"/>
<comment type="caution">
    <text evidence="2">The sequence shown here is derived from an EMBL/GenBank/DDBJ whole genome shotgun (WGS) entry which is preliminary data.</text>
</comment>
<gene>
    <name evidence="2" type="ORF">CLV59_104244</name>
</gene>
<keyword evidence="3" id="KW-1185">Reference proteome</keyword>
<evidence type="ECO:0000256" key="1">
    <source>
        <dbReference type="SAM" id="SignalP"/>
    </source>
</evidence>
<reference evidence="2 3" key="1">
    <citation type="submission" date="2018-06" db="EMBL/GenBank/DDBJ databases">
        <title>Genomic Encyclopedia of Archaeal and Bacterial Type Strains, Phase II (KMG-II): from individual species to whole genera.</title>
        <authorList>
            <person name="Goeker M."/>
        </authorList>
    </citation>
    <scope>NUCLEOTIDE SEQUENCE [LARGE SCALE GENOMIC DNA]</scope>
    <source>
        <strain evidence="2 3">DSM 29821</strain>
    </source>
</reference>
<evidence type="ECO:0000313" key="2">
    <source>
        <dbReference type="EMBL" id="RAJ82019.1"/>
    </source>
</evidence>
<dbReference type="Proteomes" id="UP000249819">
    <property type="component" value="Unassembled WGS sequence"/>
</dbReference>
<organism evidence="2 3">
    <name type="scientific">Chitinophaga dinghuensis</name>
    <dbReference type="NCBI Taxonomy" id="1539050"/>
    <lineage>
        <taxon>Bacteria</taxon>
        <taxon>Pseudomonadati</taxon>
        <taxon>Bacteroidota</taxon>
        <taxon>Chitinophagia</taxon>
        <taxon>Chitinophagales</taxon>
        <taxon>Chitinophagaceae</taxon>
        <taxon>Chitinophaga</taxon>
    </lineage>
</organism>
<dbReference type="AlphaFoldDB" id="A0A327VYH7"/>
<keyword evidence="1" id="KW-0732">Signal</keyword>
<protein>
    <submittedName>
        <fullName evidence="2">Uncharacterized protein</fullName>
    </submittedName>
</protein>
<dbReference type="EMBL" id="QLMA01000004">
    <property type="protein sequence ID" value="RAJ82019.1"/>
    <property type="molecule type" value="Genomic_DNA"/>
</dbReference>
<name>A0A327VYH7_9BACT</name>
<feature type="chain" id="PRO_5016378943" evidence="1">
    <location>
        <begin position="16"/>
        <end position="119"/>
    </location>
</feature>